<feature type="compositionally biased region" description="Basic residues" evidence="1">
    <location>
        <begin position="47"/>
        <end position="59"/>
    </location>
</feature>
<keyword evidence="3" id="KW-1185">Reference proteome</keyword>
<dbReference type="AlphaFoldDB" id="I0IDF4"/>
<feature type="compositionally biased region" description="Pro residues" evidence="1">
    <location>
        <begin position="1"/>
        <end position="11"/>
    </location>
</feature>
<organism evidence="2 3">
    <name type="scientific">Phycisphaera mikurensis (strain NBRC 102666 / KCTC 22515 / FYK2301M01)</name>
    <dbReference type="NCBI Taxonomy" id="1142394"/>
    <lineage>
        <taxon>Bacteria</taxon>
        <taxon>Pseudomonadati</taxon>
        <taxon>Planctomycetota</taxon>
        <taxon>Phycisphaerae</taxon>
        <taxon>Phycisphaerales</taxon>
        <taxon>Phycisphaeraceae</taxon>
        <taxon>Phycisphaera</taxon>
    </lineage>
</organism>
<gene>
    <name evidence="2" type="ordered locus">PSMK_11330</name>
</gene>
<name>I0IDF4_PHYMF</name>
<proteinExistence type="predicted"/>
<evidence type="ECO:0000256" key="1">
    <source>
        <dbReference type="SAM" id="MobiDB-lite"/>
    </source>
</evidence>
<accession>I0IDF4</accession>
<dbReference type="KEGG" id="phm:PSMK_11330"/>
<sequence length="59" mass="6673">MRSAGPTPPPARATLRARGGARHPRSTPHEPWPRTTRTRTPPEARPNRRARTSPRSSRR</sequence>
<dbReference type="HOGENOM" id="CLU_2956611_0_0_0"/>
<evidence type="ECO:0000313" key="3">
    <source>
        <dbReference type="Proteomes" id="UP000007881"/>
    </source>
</evidence>
<reference evidence="2 3" key="1">
    <citation type="submission" date="2012-02" db="EMBL/GenBank/DDBJ databases">
        <title>Complete genome sequence of Phycisphaera mikurensis NBRC 102666.</title>
        <authorList>
            <person name="Ankai A."/>
            <person name="Hosoyama A."/>
            <person name="Terui Y."/>
            <person name="Sekine M."/>
            <person name="Fukai R."/>
            <person name="Kato Y."/>
            <person name="Nakamura S."/>
            <person name="Yamada-Narita S."/>
            <person name="Kawakoshi A."/>
            <person name="Fukunaga Y."/>
            <person name="Yamazaki S."/>
            <person name="Fujita N."/>
        </authorList>
    </citation>
    <scope>NUCLEOTIDE SEQUENCE [LARGE SCALE GENOMIC DNA]</scope>
    <source>
        <strain evidence="3">NBRC 102666 / KCTC 22515 / FYK2301M01</strain>
    </source>
</reference>
<protein>
    <submittedName>
        <fullName evidence="2">Uncharacterized protein</fullName>
    </submittedName>
</protein>
<evidence type="ECO:0000313" key="2">
    <source>
        <dbReference type="EMBL" id="BAM03292.1"/>
    </source>
</evidence>
<feature type="region of interest" description="Disordered" evidence="1">
    <location>
        <begin position="1"/>
        <end position="59"/>
    </location>
</feature>
<dbReference type="EMBL" id="AP012338">
    <property type="protein sequence ID" value="BAM03292.1"/>
    <property type="molecule type" value="Genomic_DNA"/>
</dbReference>
<dbReference type="Proteomes" id="UP000007881">
    <property type="component" value="Chromosome"/>
</dbReference>
<dbReference type="STRING" id="1142394.PSMK_11330"/>